<evidence type="ECO:0000256" key="2">
    <source>
        <dbReference type="ARBA" id="ARBA00022771"/>
    </source>
</evidence>
<accession>B3S1T2</accession>
<dbReference type="CDD" id="cd16554">
    <property type="entry name" value="RING-HC_RNF180"/>
    <property type="match status" value="1"/>
</dbReference>
<feature type="domain" description="RING-type" evidence="5">
    <location>
        <begin position="249"/>
        <end position="294"/>
    </location>
</feature>
<dbReference type="InterPro" id="IPR033263">
    <property type="entry name" value="RNF180"/>
</dbReference>
<keyword evidence="7" id="KW-1185">Reference proteome</keyword>
<dbReference type="SUPFAM" id="SSF57850">
    <property type="entry name" value="RING/U-box"/>
    <property type="match status" value="1"/>
</dbReference>
<dbReference type="GeneID" id="6755471"/>
<dbReference type="RefSeq" id="XP_002113939.1">
    <property type="nucleotide sequence ID" value="XM_002113903.1"/>
</dbReference>
<dbReference type="PROSITE" id="PS00518">
    <property type="entry name" value="ZF_RING_1"/>
    <property type="match status" value="1"/>
</dbReference>
<dbReference type="SMART" id="SM00184">
    <property type="entry name" value="RING"/>
    <property type="match status" value="1"/>
</dbReference>
<dbReference type="GO" id="GO:0042415">
    <property type="term" value="P:norepinephrine metabolic process"/>
    <property type="evidence" value="ECO:0000318"/>
    <property type="project" value="GO_Central"/>
</dbReference>
<protein>
    <recommendedName>
        <fullName evidence="5">RING-type domain-containing protein</fullName>
    </recommendedName>
</protein>
<keyword evidence="3" id="KW-0862">Zinc</keyword>
<reference evidence="6 7" key="1">
    <citation type="journal article" date="2008" name="Nature">
        <title>The Trichoplax genome and the nature of placozoans.</title>
        <authorList>
            <person name="Srivastava M."/>
            <person name="Begovic E."/>
            <person name="Chapman J."/>
            <person name="Putnam N.H."/>
            <person name="Hellsten U."/>
            <person name="Kawashima T."/>
            <person name="Kuo A."/>
            <person name="Mitros T."/>
            <person name="Salamov A."/>
            <person name="Carpenter M.L."/>
            <person name="Signorovitch A.Y."/>
            <person name="Moreno M.A."/>
            <person name="Kamm K."/>
            <person name="Grimwood J."/>
            <person name="Schmutz J."/>
            <person name="Shapiro H."/>
            <person name="Grigoriev I.V."/>
            <person name="Buss L.W."/>
            <person name="Schierwater B."/>
            <person name="Dellaporta S.L."/>
            <person name="Rokhsar D.S."/>
        </authorList>
    </citation>
    <scope>NUCLEOTIDE SEQUENCE [LARGE SCALE GENOMIC DNA]</scope>
    <source>
        <strain evidence="6 7">Grell-BS-1999</strain>
    </source>
</reference>
<dbReference type="Gene3D" id="3.30.40.10">
    <property type="entry name" value="Zinc/RING finger domain, C3HC4 (zinc finger)"/>
    <property type="match status" value="1"/>
</dbReference>
<dbReference type="GO" id="GO:0031624">
    <property type="term" value="F:ubiquitin conjugating enzyme binding"/>
    <property type="evidence" value="ECO:0000318"/>
    <property type="project" value="GO_Central"/>
</dbReference>
<organism evidence="6 7">
    <name type="scientific">Trichoplax adhaerens</name>
    <name type="common">Trichoplax reptans</name>
    <dbReference type="NCBI Taxonomy" id="10228"/>
    <lineage>
        <taxon>Eukaryota</taxon>
        <taxon>Metazoa</taxon>
        <taxon>Placozoa</taxon>
        <taxon>Uniplacotomia</taxon>
        <taxon>Trichoplacea</taxon>
        <taxon>Trichoplacidae</taxon>
        <taxon>Trichoplax</taxon>
    </lineage>
</organism>
<dbReference type="InterPro" id="IPR027370">
    <property type="entry name" value="Znf-RING_euk"/>
</dbReference>
<dbReference type="Proteomes" id="UP000009022">
    <property type="component" value="Unassembled WGS sequence"/>
</dbReference>
<evidence type="ECO:0000259" key="5">
    <source>
        <dbReference type="PROSITE" id="PS50089"/>
    </source>
</evidence>
<keyword evidence="1" id="KW-0479">Metal-binding</keyword>
<dbReference type="HOGENOM" id="CLU_797716_0_0_1"/>
<dbReference type="FunFam" id="3.30.40.10:FF:001248">
    <property type="entry name" value="Ring finger protein 180"/>
    <property type="match status" value="1"/>
</dbReference>
<dbReference type="GO" id="GO:0061630">
    <property type="term" value="F:ubiquitin protein ligase activity"/>
    <property type="evidence" value="ECO:0000318"/>
    <property type="project" value="GO_Central"/>
</dbReference>
<dbReference type="GO" id="GO:0008270">
    <property type="term" value="F:zinc ion binding"/>
    <property type="evidence" value="ECO:0007669"/>
    <property type="project" value="UniProtKB-KW"/>
</dbReference>
<dbReference type="AlphaFoldDB" id="B3S1T2"/>
<evidence type="ECO:0000256" key="1">
    <source>
        <dbReference type="ARBA" id="ARBA00022723"/>
    </source>
</evidence>
<dbReference type="EMBL" id="DS985247">
    <property type="protein sequence ID" value="EDV23029.1"/>
    <property type="molecule type" value="Genomic_DNA"/>
</dbReference>
<evidence type="ECO:0000256" key="4">
    <source>
        <dbReference type="PROSITE-ProRule" id="PRU00175"/>
    </source>
</evidence>
<name>B3S1T2_TRIAD</name>
<dbReference type="PROSITE" id="PS50089">
    <property type="entry name" value="ZF_RING_2"/>
    <property type="match status" value="1"/>
</dbReference>
<evidence type="ECO:0000256" key="3">
    <source>
        <dbReference type="ARBA" id="ARBA00022833"/>
    </source>
</evidence>
<dbReference type="Pfam" id="PF13445">
    <property type="entry name" value="zf-RING_UBOX"/>
    <property type="match status" value="1"/>
</dbReference>
<dbReference type="InterPro" id="IPR013083">
    <property type="entry name" value="Znf_RING/FYVE/PHD"/>
</dbReference>
<dbReference type="GO" id="GO:0042428">
    <property type="term" value="P:serotonin metabolic process"/>
    <property type="evidence" value="ECO:0000318"/>
    <property type="project" value="GO_Central"/>
</dbReference>
<dbReference type="InterPro" id="IPR017907">
    <property type="entry name" value="Znf_RING_CS"/>
</dbReference>
<dbReference type="GO" id="GO:0000209">
    <property type="term" value="P:protein polyubiquitination"/>
    <property type="evidence" value="ECO:0007669"/>
    <property type="project" value="InterPro"/>
</dbReference>
<dbReference type="GO" id="GO:0005789">
    <property type="term" value="C:endoplasmic reticulum membrane"/>
    <property type="evidence" value="ECO:0000318"/>
    <property type="project" value="GO_Central"/>
</dbReference>
<dbReference type="InParanoid" id="B3S1T2"/>
<dbReference type="PANTHER" id="PTHR46717">
    <property type="entry name" value="E3 UBIQUITIN-PROTEIN LIGASE RNF180"/>
    <property type="match status" value="1"/>
</dbReference>
<keyword evidence="2 4" id="KW-0863">Zinc-finger</keyword>
<dbReference type="KEGG" id="tad:TRIADDRAFT_57875"/>
<dbReference type="GO" id="GO:0032436">
    <property type="term" value="P:positive regulation of proteasomal ubiquitin-dependent protein catabolic process"/>
    <property type="evidence" value="ECO:0000318"/>
    <property type="project" value="GO_Central"/>
</dbReference>
<gene>
    <name evidence="6" type="ORF">TRIADDRAFT_57875</name>
</gene>
<sequence>MTPDLSIYRCRLCRYVLWDATSTCENERLTDTNLVYLPIGEHHIPSWINKAIENASWTKGKLNCPKCNGRVGAFDFISSVNDRGHYHNNQEWIDKRSVWMYRNRVDKFAIGESSHLPDAITANSSRIPASSKLKLFKTPLQTQRNRDTDETHHDSDGLLRLDSFTDNGKSIVKQPTEIATANTEEGVRKVRKGKKRQWDHHKQNVRHLDMKKTSNEFSKCSNSEVIIKTAEVVDEIASTGQNIPENMICPVCLDIYYRPYRCNCGHIFCDFCIRLLAKNKLDNSDPNVLCPLCRQSIKYIDDCKELKEKIKQQFEKSYIRRRIEIRRALKSTKLVMPFNKGKLGFATY</sequence>
<proteinExistence type="predicted"/>
<evidence type="ECO:0000313" key="6">
    <source>
        <dbReference type="EMBL" id="EDV23029.1"/>
    </source>
</evidence>
<dbReference type="InterPro" id="IPR001841">
    <property type="entry name" value="Znf_RING"/>
</dbReference>
<dbReference type="OrthoDB" id="2017893at2759"/>
<dbReference type="CTD" id="6755471"/>
<dbReference type="PANTHER" id="PTHR46717:SF1">
    <property type="entry name" value="E3 UBIQUITIN-PROTEIN LIGASE RNF180"/>
    <property type="match status" value="1"/>
</dbReference>
<dbReference type="eggNOG" id="ENOG502QQJ8">
    <property type="taxonomic scope" value="Eukaryota"/>
</dbReference>
<dbReference type="PhylomeDB" id="B3S1T2"/>
<evidence type="ECO:0000313" key="7">
    <source>
        <dbReference type="Proteomes" id="UP000009022"/>
    </source>
</evidence>